<dbReference type="AlphaFoldDB" id="A0A316F4L2"/>
<feature type="region of interest" description="Disordered" evidence="1">
    <location>
        <begin position="205"/>
        <end position="256"/>
    </location>
</feature>
<dbReference type="SMART" id="SM00327">
    <property type="entry name" value="VWA"/>
    <property type="match status" value="1"/>
</dbReference>
<sequence length="553" mass="60266">MTAPDVSASLDPLLTGLAGSGMTVATAPRLRRPVLTTTHLLIPALDTYTASYATQRAVVAHAAAHLRYSPRAQPSRGLKPLSVAVIAAIEDARVDSLMLRDCPGVRAWLLPALREAADPHGLSFRAMMSRLGAALLDDDWPDDNYWVDKARRGFAALRTRLHDYAAFREMASILANDLGQMRVRFDANDYAVPALYRDDNSFLWDHDPSTPPPDADPLTLAATSGYQRSDRDDDADERDESIAEVPRPAQTNELSRTAYPEWDYRLELARQDWCTVIERPPAAQAIMHAAAAQSDLQRLGSRLALPHRQRLSRDRRLRRQLEGESLDLDAAVTVMIDRRLGLAPEPRLFLRPARGTPHFSILLLVDASASTNDPVTGIGGGTTVLDVERTATAMLAHAAAECGHRVAIHAFSSDTREAVNYFRLLDFGDRLDGSARTRLGALAGRFSTRIGAALRHATTCVMDEPNPHRAIVIVTDGEPSDVDVFDRRYLAEDARAAAQAARRAGVAVCGVTIDAGAAPYIRTILGHGNFCIADTARALPAQLSAIYARLVSN</sequence>
<reference evidence="3 4" key="1">
    <citation type="submission" date="2018-05" db="EMBL/GenBank/DDBJ databases">
        <title>Genomic Encyclopedia of Type Strains, Phase IV (KMG-V): Genome sequencing to study the core and pangenomes of soil and plant-associated prokaryotes.</title>
        <authorList>
            <person name="Whitman W."/>
        </authorList>
    </citation>
    <scope>NUCLEOTIDE SEQUENCE [LARGE SCALE GENOMIC DNA]</scope>
    <source>
        <strain evidence="3 4">SLV-132</strain>
    </source>
</reference>
<dbReference type="Proteomes" id="UP000245754">
    <property type="component" value="Unassembled WGS sequence"/>
</dbReference>
<dbReference type="RefSeq" id="WP_109585377.1">
    <property type="nucleotide sequence ID" value="NZ_QGGT01000009.1"/>
</dbReference>
<dbReference type="Gene3D" id="3.40.50.410">
    <property type="entry name" value="von Willebrand factor, type A domain"/>
    <property type="match status" value="1"/>
</dbReference>
<evidence type="ECO:0000313" key="4">
    <source>
        <dbReference type="Proteomes" id="UP000245754"/>
    </source>
</evidence>
<accession>A0A316F4L2</accession>
<comment type="caution">
    <text evidence="3">The sequence shown here is derived from an EMBL/GenBank/DDBJ whole genome shotgun (WGS) entry which is preliminary data.</text>
</comment>
<organism evidence="3 4">
    <name type="scientific">Cupriavidus plantarum</name>
    <dbReference type="NCBI Taxonomy" id="942865"/>
    <lineage>
        <taxon>Bacteria</taxon>
        <taxon>Pseudomonadati</taxon>
        <taxon>Pseudomonadota</taxon>
        <taxon>Betaproteobacteria</taxon>
        <taxon>Burkholderiales</taxon>
        <taxon>Burkholderiaceae</taxon>
        <taxon>Cupriavidus</taxon>
    </lineage>
</organism>
<gene>
    <name evidence="3" type="ORF">C7419_10911</name>
</gene>
<dbReference type="SUPFAM" id="SSF53300">
    <property type="entry name" value="vWA-like"/>
    <property type="match status" value="1"/>
</dbReference>
<evidence type="ECO:0000259" key="2">
    <source>
        <dbReference type="PROSITE" id="PS50234"/>
    </source>
</evidence>
<protein>
    <submittedName>
        <fullName evidence="3">Nitric oxide reductase activation protein</fullName>
    </submittedName>
</protein>
<evidence type="ECO:0000256" key="1">
    <source>
        <dbReference type="SAM" id="MobiDB-lite"/>
    </source>
</evidence>
<dbReference type="InterPro" id="IPR051928">
    <property type="entry name" value="NorD/CobT"/>
</dbReference>
<proteinExistence type="predicted"/>
<dbReference type="PANTHER" id="PTHR41248">
    <property type="entry name" value="NORD PROTEIN"/>
    <property type="match status" value="1"/>
</dbReference>
<dbReference type="InterPro" id="IPR036465">
    <property type="entry name" value="vWFA_dom_sf"/>
</dbReference>
<evidence type="ECO:0000313" key="3">
    <source>
        <dbReference type="EMBL" id="PWK31554.1"/>
    </source>
</evidence>
<dbReference type="PANTHER" id="PTHR41248:SF1">
    <property type="entry name" value="NORD PROTEIN"/>
    <property type="match status" value="1"/>
</dbReference>
<feature type="domain" description="VWFA" evidence="2">
    <location>
        <begin position="360"/>
        <end position="550"/>
    </location>
</feature>
<keyword evidence="4" id="KW-1185">Reference proteome</keyword>
<name>A0A316F4L2_9BURK</name>
<dbReference type="Pfam" id="PF00092">
    <property type="entry name" value="VWA"/>
    <property type="match status" value="1"/>
</dbReference>
<dbReference type="PROSITE" id="PS50234">
    <property type="entry name" value="VWFA"/>
    <property type="match status" value="1"/>
</dbReference>
<dbReference type="EMBL" id="QGGT01000009">
    <property type="protein sequence ID" value="PWK31554.1"/>
    <property type="molecule type" value="Genomic_DNA"/>
</dbReference>
<dbReference type="InterPro" id="IPR002035">
    <property type="entry name" value="VWF_A"/>
</dbReference>